<protein>
    <submittedName>
        <fullName evidence="1">Uncharacterized protein</fullName>
    </submittedName>
</protein>
<reference evidence="1" key="1">
    <citation type="submission" date="2022-07" db="EMBL/GenBank/DDBJ databases">
        <title>Phylogenomic reconstructions and comparative analyses of Kickxellomycotina fungi.</title>
        <authorList>
            <person name="Reynolds N.K."/>
            <person name="Stajich J.E."/>
            <person name="Barry K."/>
            <person name="Grigoriev I.V."/>
            <person name="Crous P."/>
            <person name="Smith M.E."/>
        </authorList>
    </citation>
    <scope>NUCLEOTIDE SEQUENCE</scope>
    <source>
        <strain evidence="1">NRRL 5244</strain>
    </source>
</reference>
<evidence type="ECO:0000313" key="2">
    <source>
        <dbReference type="Proteomes" id="UP001150603"/>
    </source>
</evidence>
<dbReference type="Proteomes" id="UP001150603">
    <property type="component" value="Unassembled WGS sequence"/>
</dbReference>
<organism evidence="1 2">
    <name type="scientific">Linderina macrospora</name>
    <dbReference type="NCBI Taxonomy" id="4868"/>
    <lineage>
        <taxon>Eukaryota</taxon>
        <taxon>Fungi</taxon>
        <taxon>Fungi incertae sedis</taxon>
        <taxon>Zoopagomycota</taxon>
        <taxon>Kickxellomycotina</taxon>
        <taxon>Kickxellomycetes</taxon>
        <taxon>Kickxellales</taxon>
        <taxon>Kickxellaceae</taxon>
        <taxon>Linderina</taxon>
    </lineage>
</organism>
<comment type="caution">
    <text evidence="1">The sequence shown here is derived from an EMBL/GenBank/DDBJ whole genome shotgun (WGS) entry which is preliminary data.</text>
</comment>
<evidence type="ECO:0000313" key="1">
    <source>
        <dbReference type="EMBL" id="KAJ1951629.1"/>
    </source>
</evidence>
<proteinExistence type="predicted"/>
<sequence>MHITNIALILSAVATSFARPFGQFEFDPLTGAVAFTGVDAAVDPFGNSFVGVQQDTSLVGQRLVGLTQNSASGNQGGPAFEANGAVIAGPM</sequence>
<gene>
    <name evidence="1" type="ORF">FBU59_000034</name>
</gene>
<name>A0ACC1JHR3_9FUNG</name>
<dbReference type="EMBL" id="JANBPW010000002">
    <property type="protein sequence ID" value="KAJ1951629.1"/>
    <property type="molecule type" value="Genomic_DNA"/>
</dbReference>
<keyword evidence="2" id="KW-1185">Reference proteome</keyword>
<accession>A0ACC1JHR3</accession>